<dbReference type="Proteomes" id="UP001314169">
    <property type="component" value="Chromosome 18"/>
</dbReference>
<evidence type="ECO:0000313" key="3">
    <source>
        <dbReference type="EMBL" id="CAK6439568.1"/>
    </source>
</evidence>
<dbReference type="PANTHER" id="PTHR40382">
    <property type="match status" value="1"/>
</dbReference>
<keyword evidence="2" id="KW-0472">Membrane</keyword>
<protein>
    <recommendedName>
        <fullName evidence="5">KIAA0040</fullName>
    </recommendedName>
</protein>
<reference evidence="3" key="1">
    <citation type="submission" date="2023-12" db="EMBL/GenBank/DDBJ databases">
        <authorList>
            <person name="Brown T."/>
        </authorList>
    </citation>
    <scope>NUCLEOTIDE SEQUENCE</scope>
</reference>
<evidence type="ECO:0000256" key="2">
    <source>
        <dbReference type="SAM" id="Phobius"/>
    </source>
</evidence>
<evidence type="ECO:0000313" key="4">
    <source>
        <dbReference type="Proteomes" id="UP001314169"/>
    </source>
</evidence>
<keyword evidence="2" id="KW-1133">Transmembrane helix</keyword>
<feature type="compositionally biased region" description="Basic and acidic residues" evidence="1">
    <location>
        <begin position="91"/>
        <end position="100"/>
    </location>
</feature>
<keyword evidence="4" id="KW-1185">Reference proteome</keyword>
<feature type="compositionally biased region" description="Basic residues" evidence="1">
    <location>
        <begin position="66"/>
        <end position="75"/>
    </location>
</feature>
<feature type="region of interest" description="Disordered" evidence="1">
    <location>
        <begin position="53"/>
        <end position="100"/>
    </location>
</feature>
<proteinExistence type="predicted"/>
<gene>
    <name evidence="3" type="ORF">MPIPNATIZW_LOCUS7874</name>
</gene>
<dbReference type="PANTHER" id="PTHR40382:SF1">
    <property type="entry name" value="RIKEN CDNA 4930523C07 GENE"/>
    <property type="match status" value="1"/>
</dbReference>
<dbReference type="InterPro" id="IPR039964">
    <property type="entry name" value="KIAA0040-like"/>
</dbReference>
<sequence length="100" mass="11627">MEKLSSFFRDVWDTVLTKHREGLFNSVCLGVVLALPLLLLLALVFVCCHCCWSRPGTGRQPERGPGKRRRRRRRRKGEEDLWISAQPKLLQMEKRPSLPV</sequence>
<evidence type="ECO:0000256" key="1">
    <source>
        <dbReference type="SAM" id="MobiDB-lite"/>
    </source>
</evidence>
<feature type="transmembrane region" description="Helical" evidence="2">
    <location>
        <begin position="23"/>
        <end position="46"/>
    </location>
</feature>
<name>A0ABN9ZPK8_PIPNA</name>
<organism evidence="3 4">
    <name type="scientific">Pipistrellus nathusii</name>
    <name type="common">Nathusius' pipistrelle</name>
    <dbReference type="NCBI Taxonomy" id="59473"/>
    <lineage>
        <taxon>Eukaryota</taxon>
        <taxon>Metazoa</taxon>
        <taxon>Chordata</taxon>
        <taxon>Craniata</taxon>
        <taxon>Vertebrata</taxon>
        <taxon>Euteleostomi</taxon>
        <taxon>Mammalia</taxon>
        <taxon>Eutheria</taxon>
        <taxon>Laurasiatheria</taxon>
        <taxon>Chiroptera</taxon>
        <taxon>Yangochiroptera</taxon>
        <taxon>Vespertilionidae</taxon>
        <taxon>Pipistrellus</taxon>
    </lineage>
</organism>
<keyword evidence="2" id="KW-0812">Transmembrane</keyword>
<accession>A0ABN9ZPK8</accession>
<evidence type="ECO:0008006" key="5">
    <source>
        <dbReference type="Google" id="ProtNLM"/>
    </source>
</evidence>
<dbReference type="EMBL" id="OY882875">
    <property type="protein sequence ID" value="CAK6439568.1"/>
    <property type="molecule type" value="Genomic_DNA"/>
</dbReference>